<dbReference type="EMBL" id="VSSQ01000891">
    <property type="protein sequence ID" value="MPM02714.1"/>
    <property type="molecule type" value="Genomic_DNA"/>
</dbReference>
<evidence type="ECO:0000313" key="1">
    <source>
        <dbReference type="EMBL" id="MPM02714.1"/>
    </source>
</evidence>
<protein>
    <submittedName>
        <fullName evidence="1">Uncharacterized protein</fullName>
    </submittedName>
</protein>
<reference evidence="1" key="1">
    <citation type="submission" date="2019-08" db="EMBL/GenBank/DDBJ databases">
        <authorList>
            <person name="Kucharzyk K."/>
            <person name="Murdoch R.W."/>
            <person name="Higgins S."/>
            <person name="Loffler F."/>
        </authorList>
    </citation>
    <scope>NUCLEOTIDE SEQUENCE</scope>
</reference>
<accession>A0A644WKG3</accession>
<name>A0A644WKG3_9ZZZZ</name>
<gene>
    <name evidence="1" type="ORF">SDC9_48969</name>
</gene>
<dbReference type="AlphaFoldDB" id="A0A644WKG3"/>
<comment type="caution">
    <text evidence="1">The sequence shown here is derived from an EMBL/GenBank/DDBJ whole genome shotgun (WGS) entry which is preliminary data.</text>
</comment>
<dbReference type="PROSITE" id="PS51257">
    <property type="entry name" value="PROKAR_LIPOPROTEIN"/>
    <property type="match status" value="1"/>
</dbReference>
<proteinExistence type="predicted"/>
<organism evidence="1">
    <name type="scientific">bioreactor metagenome</name>
    <dbReference type="NCBI Taxonomy" id="1076179"/>
    <lineage>
        <taxon>unclassified sequences</taxon>
        <taxon>metagenomes</taxon>
        <taxon>ecological metagenomes</taxon>
    </lineage>
</organism>
<sequence>MNNLRFKYTALLLVCITCFTFSCKDPVVVDEGYEAPAPPAEVNSRNLMTIEYYTRLNDETLFQENETDLIVNRINSITTPLAYLFDRSDAQIGQTSPVVEIGWRTRTKSFFVQNTLSESFVQGTGMIVRPVINVFEGAAISDTLFVGGCTLMAPLGNPVVVALITCKLDDKMQFPALVRILGDGLKTNKIMIGTVKQNISAEIKEYLKYNLKDFRLSFHATNTAGKTREIFVLTPVNFVAREVVSNNVGNLPMYQCKIEYLN</sequence>